<dbReference type="InterPro" id="IPR043359">
    <property type="entry name" value="GLI-like"/>
</dbReference>
<dbReference type="GO" id="GO:0008270">
    <property type="term" value="F:zinc ion binding"/>
    <property type="evidence" value="ECO:0007669"/>
    <property type="project" value="UniProtKB-KW"/>
</dbReference>
<keyword evidence="3" id="KW-0677">Repeat</keyword>
<keyword evidence="4" id="KW-0863">Zinc-finger</keyword>
<dbReference type="PANTHER" id="PTHR45718">
    <property type="entry name" value="TRANSCRIPTIONAL ACTIVATOR CUBITUS INTERRUPTUS"/>
    <property type="match status" value="1"/>
</dbReference>
<evidence type="ECO:0000313" key="8">
    <source>
        <dbReference type="EMBL" id="ROT85075.1"/>
    </source>
</evidence>
<dbReference type="OrthoDB" id="3214149at2759"/>
<dbReference type="AlphaFoldDB" id="A0A3R7PWN7"/>
<dbReference type="PANTHER" id="PTHR45718:SF4">
    <property type="entry name" value="TRANSCRIPTIONAL ACTIVATOR CUBITUS INTERRUPTUS"/>
    <property type="match status" value="1"/>
</dbReference>
<dbReference type="EMBL" id="QCYY01000449">
    <property type="protein sequence ID" value="ROT85075.1"/>
    <property type="molecule type" value="Genomic_DNA"/>
</dbReference>
<dbReference type="GO" id="GO:0000978">
    <property type="term" value="F:RNA polymerase II cis-regulatory region sequence-specific DNA binding"/>
    <property type="evidence" value="ECO:0007669"/>
    <property type="project" value="TreeGrafter"/>
</dbReference>
<dbReference type="STRING" id="6689.A0A3R7PWN7"/>
<feature type="compositionally biased region" description="Polar residues" evidence="7">
    <location>
        <begin position="64"/>
        <end position="73"/>
    </location>
</feature>
<comment type="subcellular location">
    <subcellularLocation>
        <location evidence="1">Nucleus</location>
    </subcellularLocation>
</comment>
<evidence type="ECO:0000256" key="6">
    <source>
        <dbReference type="ARBA" id="ARBA00023242"/>
    </source>
</evidence>
<gene>
    <name evidence="8" type="ORF">C7M84_021417</name>
</gene>
<evidence type="ECO:0000256" key="5">
    <source>
        <dbReference type="ARBA" id="ARBA00022833"/>
    </source>
</evidence>
<evidence type="ECO:0000256" key="2">
    <source>
        <dbReference type="ARBA" id="ARBA00022723"/>
    </source>
</evidence>
<keyword evidence="6" id="KW-0539">Nucleus</keyword>
<comment type="caution">
    <text evidence="8">The sequence shown here is derived from an EMBL/GenBank/DDBJ whole genome shotgun (WGS) entry which is preliminary data.</text>
</comment>
<keyword evidence="5" id="KW-0862">Zinc</keyword>
<dbReference type="GO" id="GO:0005634">
    <property type="term" value="C:nucleus"/>
    <property type="evidence" value="ECO:0007669"/>
    <property type="project" value="UniProtKB-SubCell"/>
</dbReference>
<evidence type="ECO:0000313" key="9">
    <source>
        <dbReference type="Proteomes" id="UP000283509"/>
    </source>
</evidence>
<dbReference type="GO" id="GO:0000981">
    <property type="term" value="F:DNA-binding transcription factor activity, RNA polymerase II-specific"/>
    <property type="evidence" value="ECO:0007669"/>
    <property type="project" value="TreeGrafter"/>
</dbReference>
<evidence type="ECO:0000256" key="4">
    <source>
        <dbReference type="ARBA" id="ARBA00022771"/>
    </source>
</evidence>
<sequence length="341" mass="36201">MSAPLVARSPQDAFARSDKEECLAVGGDYLGMSGLAATRLSEPHLVPSSTLTSADLPSFLDGSRLTSPRPSLRQSRKRALSSSPYSDSFDINSMIRFSPNSLVSIMNGSRSSSASGSYGHLSAGAISPALGVHPSVGAATHLQQLQAHLMRGASLPGSPFLAPSPLLQHSPSTLATHQSLFSLSSQPSLPPLPPKAEGEKKASPTISSTMEEDKASKVKKEASSTTSAGACGTGGVSAAARDDDGLKEEPPDFIETHCHWKESLPSPLLPTFLSSPFALLPFLKLSLNPFLFFPLSKHPFLFFLNLPLRTLFSHFLNLPFSLTPPPNYPPPPPPAHPLSHR</sequence>
<reference evidence="8 9" key="1">
    <citation type="submission" date="2018-04" db="EMBL/GenBank/DDBJ databases">
        <authorList>
            <person name="Zhang X."/>
            <person name="Yuan J."/>
            <person name="Li F."/>
            <person name="Xiang J."/>
        </authorList>
    </citation>
    <scope>NUCLEOTIDE SEQUENCE [LARGE SCALE GENOMIC DNA]</scope>
    <source>
        <tissue evidence="8">Muscle</tissue>
    </source>
</reference>
<accession>A0A3R7PWN7</accession>
<feature type="compositionally biased region" description="Basic and acidic residues" evidence="7">
    <location>
        <begin position="211"/>
        <end position="222"/>
    </location>
</feature>
<dbReference type="Proteomes" id="UP000283509">
    <property type="component" value="Unassembled WGS sequence"/>
</dbReference>
<keyword evidence="9" id="KW-1185">Reference proteome</keyword>
<feature type="region of interest" description="Disordered" evidence="7">
    <location>
        <begin position="57"/>
        <end position="85"/>
    </location>
</feature>
<feature type="region of interest" description="Disordered" evidence="7">
    <location>
        <begin position="183"/>
        <end position="248"/>
    </location>
</feature>
<proteinExistence type="predicted"/>
<keyword evidence="2" id="KW-0479">Metal-binding</keyword>
<organism evidence="8 9">
    <name type="scientific">Penaeus vannamei</name>
    <name type="common">Whiteleg shrimp</name>
    <name type="synonym">Litopenaeus vannamei</name>
    <dbReference type="NCBI Taxonomy" id="6689"/>
    <lineage>
        <taxon>Eukaryota</taxon>
        <taxon>Metazoa</taxon>
        <taxon>Ecdysozoa</taxon>
        <taxon>Arthropoda</taxon>
        <taxon>Crustacea</taxon>
        <taxon>Multicrustacea</taxon>
        <taxon>Malacostraca</taxon>
        <taxon>Eumalacostraca</taxon>
        <taxon>Eucarida</taxon>
        <taxon>Decapoda</taxon>
        <taxon>Dendrobranchiata</taxon>
        <taxon>Penaeoidea</taxon>
        <taxon>Penaeidae</taxon>
        <taxon>Penaeus</taxon>
    </lineage>
</organism>
<reference evidence="8 9" key="2">
    <citation type="submission" date="2019-01" db="EMBL/GenBank/DDBJ databases">
        <title>The decoding of complex shrimp genome reveals the adaptation for benthos swimmer, frequently molting mechanism and breeding impact on genome.</title>
        <authorList>
            <person name="Sun Y."/>
            <person name="Gao Y."/>
            <person name="Yu Y."/>
        </authorList>
    </citation>
    <scope>NUCLEOTIDE SEQUENCE [LARGE SCALE GENOMIC DNA]</scope>
    <source>
        <tissue evidence="8">Muscle</tissue>
    </source>
</reference>
<evidence type="ECO:0000256" key="1">
    <source>
        <dbReference type="ARBA" id="ARBA00004123"/>
    </source>
</evidence>
<protein>
    <submittedName>
        <fullName evidence="8">Transcriptional activator ci</fullName>
    </submittedName>
</protein>
<name>A0A3R7PWN7_PENVA</name>
<evidence type="ECO:0000256" key="7">
    <source>
        <dbReference type="SAM" id="MobiDB-lite"/>
    </source>
</evidence>
<evidence type="ECO:0000256" key="3">
    <source>
        <dbReference type="ARBA" id="ARBA00022737"/>
    </source>
</evidence>